<evidence type="ECO:0000256" key="4">
    <source>
        <dbReference type="ARBA" id="ARBA00022737"/>
    </source>
</evidence>
<dbReference type="SUPFAM" id="SSF63748">
    <property type="entry name" value="Tudor/PWWP/MBT"/>
    <property type="match status" value="1"/>
</dbReference>
<keyword evidence="9" id="KW-0131">Cell cycle</keyword>
<evidence type="ECO:0000256" key="5">
    <source>
        <dbReference type="ARBA" id="ARBA00022763"/>
    </source>
</evidence>
<dbReference type="Proteomes" id="UP001630127">
    <property type="component" value="Unassembled WGS sequence"/>
</dbReference>
<keyword evidence="13" id="KW-1185">Reference proteome</keyword>
<dbReference type="GO" id="GO:0007064">
    <property type="term" value="P:mitotic sister chromatid cohesion"/>
    <property type="evidence" value="ECO:0007669"/>
    <property type="project" value="UniProtKB-ARBA"/>
</dbReference>
<evidence type="ECO:0000256" key="6">
    <source>
        <dbReference type="ARBA" id="ARBA00022776"/>
    </source>
</evidence>
<keyword evidence="5" id="KW-0227">DNA damage</keyword>
<keyword evidence="7" id="KW-0234">DNA repair</keyword>
<dbReference type="GO" id="GO:0005634">
    <property type="term" value="C:nucleus"/>
    <property type="evidence" value="ECO:0007669"/>
    <property type="project" value="UniProtKB-SubCell"/>
</dbReference>
<keyword evidence="3" id="KW-0132">Cell division</keyword>
<keyword evidence="8" id="KW-0539">Nucleus</keyword>
<feature type="region of interest" description="Disordered" evidence="11">
    <location>
        <begin position="482"/>
        <end position="573"/>
    </location>
</feature>
<sequence length="744" mass="82665">MDGELGDVDSEKKLQHQLIDAGVKLLAPPSSTDDLLAALDKVEDLLSNVGQDPSSSIQDGLLPSMKALICDGLFRHPDMDVKISVMSCICEVLRITAPHQPYEDERMKEIFQLTLAAFEKLSLFSGRCYSKALHILETVAKVRCCVILLDLGCDALVIEIFKLLLSTIRFNHPPTVFSNMEEIMTWLIDESDEISLSLLKPLLASVKKENRMTSPISSWLGENVLKNCSAKVKPYLMKAVKSMRLNVNDYADIVASLCQDMPAGDNVVMLEAETNASHLLEAEAQLCKSVWDDGPVQAGENDDNRSEDRHSSKTSECHEQIQQPKSTAKESVAPEALESGGELQARTSAGIVPSRRERKPNSLIKPEEGYEHSEITGNRTSLEISRKRKNHGKASSLPNNSSPEKPSLHPESVKENKQCSFPPRTSHLDGTYPSISLDQSDGGKSLKKSGRPKEKVSMVSQDVNLDDTLDAKGTLLQDQLEKKNLQGSDGRLRIGSYKAKVAEEKPGRYSRRKRPAVKNNTETTSSVENADVKKEKDLESDSEGKPPLLLGMKDGKKGMEDKKTEESEGSKKPRIVKEYDEELVGSRIKVWWPMDSMFYEGVIDSFDPLKKKHKILYVDGDKEILKLKKERWFLLDDTASDQDKERNLPSSVVALPVQGQKMKVHKKNKTKQDDSVTSERRSQGQKSGSKSAERSAVDTLCIKTEIDVPAKEDEETLRSETHMGASKSSMSQHSCTITESLGKN</sequence>
<dbReference type="GO" id="GO:0035825">
    <property type="term" value="P:homologous recombination"/>
    <property type="evidence" value="ECO:0007669"/>
    <property type="project" value="UniProtKB-ARBA"/>
</dbReference>
<feature type="compositionally biased region" description="Basic and acidic residues" evidence="11">
    <location>
        <begin position="553"/>
        <end position="573"/>
    </location>
</feature>
<dbReference type="GO" id="GO:0009556">
    <property type="term" value="P:microsporogenesis"/>
    <property type="evidence" value="ECO:0007669"/>
    <property type="project" value="UniProtKB-ARBA"/>
</dbReference>
<feature type="region of interest" description="Disordered" evidence="11">
    <location>
        <begin position="292"/>
        <end position="462"/>
    </location>
</feature>
<organism evidence="12 13">
    <name type="scientific">Cinchona calisaya</name>
    <dbReference type="NCBI Taxonomy" id="153742"/>
    <lineage>
        <taxon>Eukaryota</taxon>
        <taxon>Viridiplantae</taxon>
        <taxon>Streptophyta</taxon>
        <taxon>Embryophyta</taxon>
        <taxon>Tracheophyta</taxon>
        <taxon>Spermatophyta</taxon>
        <taxon>Magnoliopsida</taxon>
        <taxon>eudicotyledons</taxon>
        <taxon>Gunneridae</taxon>
        <taxon>Pentapetalae</taxon>
        <taxon>asterids</taxon>
        <taxon>lamiids</taxon>
        <taxon>Gentianales</taxon>
        <taxon>Rubiaceae</taxon>
        <taxon>Cinchonoideae</taxon>
        <taxon>Cinchoneae</taxon>
        <taxon>Cinchona</taxon>
    </lineage>
</organism>
<feature type="compositionally biased region" description="Basic and acidic residues" evidence="11">
    <location>
        <begin position="365"/>
        <end position="374"/>
    </location>
</feature>
<feature type="compositionally biased region" description="Basic and acidic residues" evidence="11">
    <location>
        <begin position="406"/>
        <end position="417"/>
    </location>
</feature>
<name>A0ABD3AB92_9GENT</name>
<comment type="caution">
    <text evidence="12">The sequence shown here is derived from an EMBL/GenBank/DDBJ whole genome shotgun (WGS) entry which is preliminary data.</text>
</comment>
<dbReference type="SUPFAM" id="SSF48371">
    <property type="entry name" value="ARM repeat"/>
    <property type="match status" value="1"/>
</dbReference>
<feature type="compositionally biased region" description="Polar residues" evidence="11">
    <location>
        <begin position="518"/>
        <end position="528"/>
    </location>
</feature>
<evidence type="ECO:0000256" key="3">
    <source>
        <dbReference type="ARBA" id="ARBA00022618"/>
    </source>
</evidence>
<accession>A0ABD3AB92</accession>
<protein>
    <submittedName>
        <fullName evidence="12">Uncharacterized protein</fullName>
    </submittedName>
</protein>
<feature type="compositionally biased region" description="Basic and acidic residues" evidence="11">
    <location>
        <begin position="302"/>
        <end position="319"/>
    </location>
</feature>
<dbReference type="InterPro" id="IPR016024">
    <property type="entry name" value="ARM-type_fold"/>
</dbReference>
<dbReference type="PANTHER" id="PTHR12663">
    <property type="entry name" value="ANDROGEN INDUCED INHIBITOR OF PROLIFERATION AS3 / PDS5-RELATED"/>
    <property type="match status" value="1"/>
</dbReference>
<feature type="compositionally biased region" description="Basic and acidic residues" evidence="11">
    <location>
        <begin position="670"/>
        <end position="682"/>
    </location>
</feature>
<dbReference type="PANTHER" id="PTHR12663:SF69">
    <property type="entry name" value="SISTER CHROMATID COHESION PROTEIN PDS5 HOMOLOG E"/>
    <property type="match status" value="1"/>
</dbReference>
<dbReference type="GO" id="GO:0051301">
    <property type="term" value="P:cell division"/>
    <property type="evidence" value="ECO:0007669"/>
    <property type="project" value="UniProtKB-KW"/>
</dbReference>
<feature type="compositionally biased region" description="Polar residues" evidence="11">
    <location>
        <begin position="726"/>
        <end position="744"/>
    </location>
</feature>
<evidence type="ECO:0000313" key="12">
    <source>
        <dbReference type="EMBL" id="KAL3528972.1"/>
    </source>
</evidence>
<comment type="function">
    <text evidence="10">Cohesin cofactor dispensable during the meiotic division but playing an important role in DNA repair by homologous recombination (HR) probably by helping SMC5/SMC6 complex. Regulator of sister chromatid cohesion in mitosis which may stabilize cohesin complex association with chromatin. May couple sister chromatid cohesion during mitosis to DNA replication. Cohesion ensures that chromosome partitioning is accurate in both meiotic and mitotic cells and plays an important role in DNA repair.</text>
</comment>
<evidence type="ECO:0000256" key="1">
    <source>
        <dbReference type="ARBA" id="ARBA00004123"/>
    </source>
</evidence>
<dbReference type="GO" id="GO:0006281">
    <property type="term" value="P:DNA repair"/>
    <property type="evidence" value="ECO:0007669"/>
    <property type="project" value="UniProtKB-KW"/>
</dbReference>
<evidence type="ECO:0000256" key="10">
    <source>
        <dbReference type="ARBA" id="ARBA00058864"/>
    </source>
</evidence>
<evidence type="ECO:0000256" key="11">
    <source>
        <dbReference type="SAM" id="MobiDB-lite"/>
    </source>
</evidence>
<dbReference type="Gene3D" id="2.30.30.140">
    <property type="match status" value="1"/>
</dbReference>
<dbReference type="EMBL" id="JBJUIK010000004">
    <property type="protein sequence ID" value="KAL3528972.1"/>
    <property type="molecule type" value="Genomic_DNA"/>
</dbReference>
<evidence type="ECO:0000256" key="9">
    <source>
        <dbReference type="ARBA" id="ARBA00023306"/>
    </source>
</evidence>
<feature type="compositionally biased region" description="Basic and acidic residues" evidence="11">
    <location>
        <begin position="704"/>
        <end position="721"/>
    </location>
</feature>
<proteinExistence type="inferred from homology"/>
<evidence type="ECO:0000313" key="13">
    <source>
        <dbReference type="Proteomes" id="UP001630127"/>
    </source>
</evidence>
<dbReference type="Pfam" id="PF20168">
    <property type="entry name" value="PDS5"/>
    <property type="match status" value="1"/>
</dbReference>
<reference evidence="12 13" key="1">
    <citation type="submission" date="2024-11" db="EMBL/GenBank/DDBJ databases">
        <title>A near-complete genome assembly of Cinchona calisaya.</title>
        <authorList>
            <person name="Lian D.C."/>
            <person name="Zhao X.W."/>
            <person name="Wei L."/>
        </authorList>
    </citation>
    <scope>NUCLEOTIDE SEQUENCE [LARGE SCALE GENOMIC DNA]</scope>
    <source>
        <tissue evidence="12">Nenye</tissue>
    </source>
</reference>
<comment type="subcellular location">
    <subcellularLocation>
        <location evidence="1">Nucleus</location>
    </subcellularLocation>
</comment>
<evidence type="ECO:0000256" key="7">
    <source>
        <dbReference type="ARBA" id="ARBA00023204"/>
    </source>
</evidence>
<evidence type="ECO:0000256" key="8">
    <source>
        <dbReference type="ARBA" id="ARBA00023242"/>
    </source>
</evidence>
<comment type="similarity">
    <text evidence="2">Belongs to the PDS5 family.</text>
</comment>
<evidence type="ECO:0000256" key="2">
    <source>
        <dbReference type="ARBA" id="ARBA00006254"/>
    </source>
</evidence>
<keyword evidence="4" id="KW-0677">Repeat</keyword>
<feature type="region of interest" description="Disordered" evidence="11">
    <location>
        <begin position="642"/>
        <end position="744"/>
    </location>
</feature>
<dbReference type="AlphaFoldDB" id="A0ABD3AB92"/>
<feature type="compositionally biased region" description="Basic and acidic residues" evidence="11">
    <location>
        <begin position="530"/>
        <end position="544"/>
    </location>
</feature>
<gene>
    <name evidence="12" type="ORF">ACH5RR_008294</name>
</gene>
<keyword evidence="6" id="KW-0498">Mitosis</keyword>
<dbReference type="CDD" id="cd20404">
    <property type="entry name" value="Tudor_Agenet_AtEML-like"/>
    <property type="match status" value="1"/>
</dbReference>
<dbReference type="FunFam" id="2.30.30.140:FF:000033">
    <property type="entry name" value="Binding protein"/>
    <property type="match status" value="1"/>
</dbReference>
<dbReference type="InterPro" id="IPR039776">
    <property type="entry name" value="Pds5"/>
</dbReference>